<protein>
    <submittedName>
        <fullName evidence="3">Uncharacterized protein</fullName>
    </submittedName>
</protein>
<reference evidence="3 4" key="1">
    <citation type="submission" date="2019-01" db="EMBL/GenBank/DDBJ databases">
        <title>Draft genome sequence of Psathyrella aberdarensis IHI B618.</title>
        <authorList>
            <person name="Buettner E."/>
            <person name="Kellner H."/>
        </authorList>
    </citation>
    <scope>NUCLEOTIDE SEQUENCE [LARGE SCALE GENOMIC DNA]</scope>
    <source>
        <strain evidence="3 4">IHI B618</strain>
    </source>
</reference>
<dbReference type="OrthoDB" id="3016924at2759"/>
<feature type="chain" id="PRO_5020891664" evidence="2">
    <location>
        <begin position="23"/>
        <end position="183"/>
    </location>
</feature>
<evidence type="ECO:0000256" key="2">
    <source>
        <dbReference type="SAM" id="SignalP"/>
    </source>
</evidence>
<keyword evidence="4" id="KW-1185">Reference proteome</keyword>
<dbReference type="Proteomes" id="UP000290288">
    <property type="component" value="Unassembled WGS sequence"/>
</dbReference>
<feature type="signal peptide" evidence="2">
    <location>
        <begin position="1"/>
        <end position="22"/>
    </location>
</feature>
<keyword evidence="2" id="KW-0732">Signal</keyword>
<feature type="region of interest" description="Disordered" evidence="1">
    <location>
        <begin position="128"/>
        <end position="157"/>
    </location>
</feature>
<evidence type="ECO:0000313" key="4">
    <source>
        <dbReference type="Proteomes" id="UP000290288"/>
    </source>
</evidence>
<name>A0A4Q2DI81_9AGAR</name>
<dbReference type="EMBL" id="SDEE01000200">
    <property type="protein sequence ID" value="RXW19469.1"/>
    <property type="molecule type" value="Genomic_DNA"/>
</dbReference>
<proteinExistence type="predicted"/>
<comment type="caution">
    <text evidence="3">The sequence shown here is derived from an EMBL/GenBank/DDBJ whole genome shotgun (WGS) entry which is preliminary data.</text>
</comment>
<gene>
    <name evidence="3" type="ORF">EST38_g6395</name>
</gene>
<sequence>MQLTSGFLALVTVLTAVSGISAASLPERSLVARAVCPELCDPVTSYDAQCKTESNYDKCFCKIEMLVGIDNCFACLVMNLEANDALNSVLTGGGGVVGGSADSIRAAGQRTHNQMITGCQAAGYPLDGSGSSSGDSGTTGSGNSGTATSTTATGANQSNAGTRLKELGGVSVLLLAAGVGSLL</sequence>
<organism evidence="3 4">
    <name type="scientific">Candolleomyces aberdarensis</name>
    <dbReference type="NCBI Taxonomy" id="2316362"/>
    <lineage>
        <taxon>Eukaryota</taxon>
        <taxon>Fungi</taxon>
        <taxon>Dikarya</taxon>
        <taxon>Basidiomycota</taxon>
        <taxon>Agaricomycotina</taxon>
        <taxon>Agaricomycetes</taxon>
        <taxon>Agaricomycetidae</taxon>
        <taxon>Agaricales</taxon>
        <taxon>Agaricineae</taxon>
        <taxon>Psathyrellaceae</taxon>
        <taxon>Candolleomyces</taxon>
    </lineage>
</organism>
<evidence type="ECO:0000313" key="3">
    <source>
        <dbReference type="EMBL" id="RXW19469.1"/>
    </source>
</evidence>
<evidence type="ECO:0000256" key="1">
    <source>
        <dbReference type="SAM" id="MobiDB-lite"/>
    </source>
</evidence>
<feature type="compositionally biased region" description="Low complexity" evidence="1">
    <location>
        <begin position="144"/>
        <end position="157"/>
    </location>
</feature>
<dbReference type="AlphaFoldDB" id="A0A4Q2DI81"/>
<accession>A0A4Q2DI81</accession>